<dbReference type="SUPFAM" id="SSF81631">
    <property type="entry name" value="PAP/OAS1 substrate-binding domain"/>
    <property type="match status" value="1"/>
</dbReference>
<dbReference type="GO" id="GO:0016779">
    <property type="term" value="F:nucleotidyltransferase activity"/>
    <property type="evidence" value="ECO:0007669"/>
    <property type="project" value="UniProtKB-KW"/>
</dbReference>
<keyword evidence="1" id="KW-0548">Nucleotidyltransferase</keyword>
<name>A0A0C1RDT2_9CLOT</name>
<dbReference type="EMBL" id="AYSO01000007">
    <property type="protein sequence ID" value="KIE48481.1"/>
    <property type="molecule type" value="Genomic_DNA"/>
</dbReference>
<accession>A0A0C1RDT2</accession>
<keyword evidence="2" id="KW-1185">Reference proteome</keyword>
<organism evidence="1 2">
    <name type="scientific">Clostridium argentinense CDC 2741</name>
    <dbReference type="NCBI Taxonomy" id="1418104"/>
    <lineage>
        <taxon>Bacteria</taxon>
        <taxon>Bacillati</taxon>
        <taxon>Bacillota</taxon>
        <taxon>Clostridia</taxon>
        <taxon>Eubacteriales</taxon>
        <taxon>Clostridiaceae</taxon>
        <taxon>Clostridium</taxon>
    </lineage>
</organism>
<comment type="caution">
    <text evidence="1">The sequence shown here is derived from an EMBL/GenBank/DDBJ whole genome shotgun (WGS) entry which is preliminary data.</text>
</comment>
<proteinExistence type="predicted"/>
<dbReference type="InterPro" id="IPR043519">
    <property type="entry name" value="NT_sf"/>
</dbReference>
<dbReference type="InterPro" id="IPR007530">
    <property type="entry name" value="Aminoglycoside_adenylylTfrase"/>
</dbReference>
<keyword evidence="1" id="KW-0808">Transferase</keyword>
<dbReference type="OrthoDB" id="9776406at2"/>
<dbReference type="Proteomes" id="UP000031366">
    <property type="component" value="Unassembled WGS sequence"/>
</dbReference>
<dbReference type="Gene3D" id="3.30.460.10">
    <property type="entry name" value="Beta Polymerase, domain 2"/>
    <property type="match status" value="1"/>
</dbReference>
<dbReference type="Gene3D" id="1.20.120.330">
    <property type="entry name" value="Nucleotidyltransferases domain 2"/>
    <property type="match status" value="1"/>
</dbReference>
<dbReference type="AlphaFoldDB" id="A0A0C1RDT2"/>
<dbReference type="PIRSF" id="PIRSF000812">
    <property type="entry name" value="AAD"/>
    <property type="match status" value="1"/>
</dbReference>
<dbReference type="Pfam" id="PF04439">
    <property type="entry name" value="Adenyl_transf"/>
    <property type="match status" value="1"/>
</dbReference>
<dbReference type="RefSeq" id="WP_039629718.1">
    <property type="nucleotide sequence ID" value="NZ_AYSO01000007.1"/>
</dbReference>
<evidence type="ECO:0000313" key="2">
    <source>
        <dbReference type="Proteomes" id="UP000031366"/>
    </source>
</evidence>
<gene>
    <name evidence="1" type="ORF">U732_4268</name>
</gene>
<dbReference type="SUPFAM" id="SSF81301">
    <property type="entry name" value="Nucleotidyltransferase"/>
    <property type="match status" value="1"/>
</dbReference>
<reference evidence="1 2" key="1">
    <citation type="journal article" date="2015" name="Infect. Genet. Evol.">
        <title>Genomic sequences of six botulinum neurotoxin-producing strains representing three clostridial species illustrate the mobility and diversity of botulinum neurotoxin genes.</title>
        <authorList>
            <person name="Smith T.J."/>
            <person name="Hill K.K."/>
            <person name="Xie G."/>
            <person name="Foley B.T."/>
            <person name="Williamson C.H."/>
            <person name="Foster J.T."/>
            <person name="Johnson S.L."/>
            <person name="Chertkov O."/>
            <person name="Teshima H."/>
            <person name="Gibbons H.S."/>
            <person name="Johnsky L.A."/>
            <person name="Karavis M.A."/>
            <person name="Smith L.A."/>
        </authorList>
    </citation>
    <scope>NUCLEOTIDE SEQUENCE [LARGE SCALE GENOMIC DNA]</scope>
    <source>
        <strain evidence="1 2">CDC 2741</strain>
    </source>
</reference>
<dbReference type="STRING" id="29341.RSJ17_10450"/>
<evidence type="ECO:0000313" key="1">
    <source>
        <dbReference type="EMBL" id="KIE48481.1"/>
    </source>
</evidence>
<sequence length="290" mass="34784">MRTEQEMFNLILDIAKNDERIRAVIMNGSRTNPNAIKDIFQDYDIVYVVDETKSFRDQKNWIDQFGERLYMQYPEESSYYPNDVENCYGWLIQFTDGNRLDLHVSTLSYVLKEIKGDRLCRILLDKDKCLPKMPEETDEDYWVKKPLERQFFDTCNEYWWSLNNVAKGLWREEIPYVMDMINYYVRPQLIRLLEWKVGFKTNFTVSAGKSGKYMYRWLGNEEWNTFLKTYPSGNIKDIWKSVFIMCDLFNDIANEVSYNMSIIYNEAEANNSLKFLKDVYLLPKDAKEIY</sequence>
<protein>
    <submittedName>
        <fullName evidence="1">Streptomycin adenylyltransferase family protein</fullName>
    </submittedName>
</protein>